<dbReference type="SUPFAM" id="SSF46626">
    <property type="entry name" value="Cytochrome c"/>
    <property type="match status" value="1"/>
</dbReference>
<gene>
    <name evidence="1" type="ORF">H9Y05_10885</name>
</gene>
<name>A0A8J6PD78_9FLAO</name>
<protein>
    <submittedName>
        <fullName evidence="1">Cytochrome c</fullName>
    </submittedName>
</protein>
<dbReference type="Gene3D" id="1.10.760.10">
    <property type="entry name" value="Cytochrome c-like domain"/>
    <property type="match status" value="1"/>
</dbReference>
<evidence type="ECO:0000313" key="2">
    <source>
        <dbReference type="Proteomes" id="UP000652681"/>
    </source>
</evidence>
<dbReference type="EMBL" id="JACVEL010000007">
    <property type="protein sequence ID" value="MBC9812972.1"/>
    <property type="molecule type" value="Genomic_DNA"/>
</dbReference>
<dbReference type="AlphaFoldDB" id="A0A8J6PD78"/>
<organism evidence="1 2">
    <name type="scientific">Taishania pollutisoli</name>
    <dbReference type="NCBI Taxonomy" id="2766479"/>
    <lineage>
        <taxon>Bacteria</taxon>
        <taxon>Pseudomonadati</taxon>
        <taxon>Bacteroidota</taxon>
        <taxon>Flavobacteriia</taxon>
        <taxon>Flavobacteriales</taxon>
        <taxon>Crocinitomicaceae</taxon>
        <taxon>Taishania</taxon>
    </lineage>
</organism>
<dbReference type="Proteomes" id="UP000652681">
    <property type="component" value="Unassembled WGS sequence"/>
</dbReference>
<dbReference type="PROSITE" id="PS51257">
    <property type="entry name" value="PROKAR_LIPOPROTEIN"/>
    <property type="match status" value="1"/>
</dbReference>
<accession>A0A8J6PD78</accession>
<dbReference type="InterPro" id="IPR036909">
    <property type="entry name" value="Cyt_c-like_dom_sf"/>
</dbReference>
<evidence type="ECO:0000313" key="1">
    <source>
        <dbReference type="EMBL" id="MBC9812972.1"/>
    </source>
</evidence>
<dbReference type="RefSeq" id="WP_163491077.1">
    <property type="nucleotide sequence ID" value="NZ_JACVEL010000007.1"/>
</dbReference>
<proteinExistence type="predicted"/>
<sequence>MKFKALIFMGALAVVSCGPKTTTVSTEEKVMNFPNAKVEEGYNLYAQSCNRCHKLKTVEDFSREDWDKILPNMAKKAKLTPEQEATVNEYINWELTN</sequence>
<dbReference type="GO" id="GO:0009055">
    <property type="term" value="F:electron transfer activity"/>
    <property type="evidence" value="ECO:0007669"/>
    <property type="project" value="InterPro"/>
</dbReference>
<reference evidence="1" key="1">
    <citation type="submission" date="2020-09" db="EMBL/GenBank/DDBJ databases">
        <title>Taishania pollutisoli gen. nov., sp. nov., Isolated from Tetrabromobisphenol A-Contaminated Soil.</title>
        <authorList>
            <person name="Chen Q."/>
        </authorList>
    </citation>
    <scope>NUCLEOTIDE SEQUENCE</scope>
    <source>
        <strain evidence="1">CZZ-1</strain>
    </source>
</reference>
<keyword evidence="2" id="KW-1185">Reference proteome</keyword>
<comment type="caution">
    <text evidence="1">The sequence shown here is derived from an EMBL/GenBank/DDBJ whole genome shotgun (WGS) entry which is preliminary data.</text>
</comment>
<dbReference type="GO" id="GO:0020037">
    <property type="term" value="F:heme binding"/>
    <property type="evidence" value="ECO:0007669"/>
    <property type="project" value="InterPro"/>
</dbReference>